<sequence length="152" mass="15824">MKLLRILVSGINYLILLLFSIFLAATGVGTSGNITTGTTSTPAAPVTNSTILPVNTANTTRTSLATTASSTVASGNQPSNTSDDAVLLMSITTSAGAHVETDIAIPGTEMTQSPEDQPLTFWGIILISLAVTATITAGFIGCFFFFCRRNNF</sequence>
<gene>
    <name evidence="2" type="ORF">PODLI_1B004863</name>
</gene>
<keyword evidence="1" id="KW-0812">Transmembrane</keyword>
<feature type="transmembrane region" description="Helical" evidence="1">
    <location>
        <begin position="119"/>
        <end position="146"/>
    </location>
</feature>
<evidence type="ECO:0000313" key="3">
    <source>
        <dbReference type="Proteomes" id="UP001178461"/>
    </source>
</evidence>
<keyword evidence="1" id="KW-1133">Transmembrane helix</keyword>
<organism evidence="2 3">
    <name type="scientific">Podarcis lilfordi</name>
    <name type="common">Lilford's wall lizard</name>
    <dbReference type="NCBI Taxonomy" id="74358"/>
    <lineage>
        <taxon>Eukaryota</taxon>
        <taxon>Metazoa</taxon>
        <taxon>Chordata</taxon>
        <taxon>Craniata</taxon>
        <taxon>Vertebrata</taxon>
        <taxon>Euteleostomi</taxon>
        <taxon>Lepidosauria</taxon>
        <taxon>Squamata</taxon>
        <taxon>Bifurcata</taxon>
        <taxon>Unidentata</taxon>
        <taxon>Episquamata</taxon>
        <taxon>Laterata</taxon>
        <taxon>Lacertibaenia</taxon>
        <taxon>Lacertidae</taxon>
        <taxon>Podarcis</taxon>
    </lineage>
</organism>
<dbReference type="Proteomes" id="UP001178461">
    <property type="component" value="Chromosome 2"/>
</dbReference>
<reference evidence="2" key="1">
    <citation type="submission" date="2022-12" db="EMBL/GenBank/DDBJ databases">
        <authorList>
            <person name="Alioto T."/>
            <person name="Alioto T."/>
            <person name="Gomez Garrido J."/>
        </authorList>
    </citation>
    <scope>NUCLEOTIDE SEQUENCE</scope>
</reference>
<dbReference type="AlphaFoldDB" id="A0AA35JYH7"/>
<dbReference type="EMBL" id="OX395127">
    <property type="protein sequence ID" value="CAI5767926.1"/>
    <property type="molecule type" value="Genomic_DNA"/>
</dbReference>
<proteinExistence type="predicted"/>
<evidence type="ECO:0000256" key="1">
    <source>
        <dbReference type="SAM" id="Phobius"/>
    </source>
</evidence>
<evidence type="ECO:0000313" key="2">
    <source>
        <dbReference type="EMBL" id="CAI5767926.1"/>
    </source>
</evidence>
<accession>A0AA35JYH7</accession>
<keyword evidence="1" id="KW-0472">Membrane</keyword>
<name>A0AA35JYH7_9SAUR</name>
<keyword evidence="3" id="KW-1185">Reference proteome</keyword>
<protein>
    <submittedName>
        <fullName evidence="2">Uncharacterized protein</fullName>
    </submittedName>
</protein>